<dbReference type="InterPro" id="IPR011866">
    <property type="entry name" value="CysW_permease"/>
</dbReference>
<dbReference type="NCBIfam" id="TIGR02140">
    <property type="entry name" value="permease_CysW"/>
    <property type="match status" value="1"/>
</dbReference>
<evidence type="ECO:0000256" key="5">
    <source>
        <dbReference type="ARBA" id="ARBA00022989"/>
    </source>
</evidence>
<keyword evidence="11" id="KW-1185">Reference proteome</keyword>
<feature type="transmembrane region" description="Helical" evidence="8">
    <location>
        <begin position="177"/>
        <end position="203"/>
    </location>
</feature>
<dbReference type="CDD" id="cd06261">
    <property type="entry name" value="TM_PBP2"/>
    <property type="match status" value="1"/>
</dbReference>
<name>A0A176VQW0_MARPO</name>
<evidence type="ECO:0000256" key="2">
    <source>
        <dbReference type="ARBA" id="ARBA00016710"/>
    </source>
</evidence>
<dbReference type="GO" id="GO:0015419">
    <property type="term" value="F:ABC-type sulfate transporter activity"/>
    <property type="evidence" value="ECO:0007669"/>
    <property type="project" value="InterPro"/>
</dbReference>
<dbReference type="Pfam" id="PF00528">
    <property type="entry name" value="BPD_transp_1"/>
    <property type="match status" value="1"/>
</dbReference>
<feature type="domain" description="ABC transmembrane type-1" evidence="9">
    <location>
        <begin position="179"/>
        <end position="382"/>
    </location>
</feature>
<evidence type="ECO:0000256" key="1">
    <source>
        <dbReference type="ARBA" id="ARBA00004446"/>
    </source>
</evidence>
<dbReference type="PANTHER" id="PTHR30406">
    <property type="entry name" value="SULFATE TRANSPORT SYSTEM PERMEASE PROTEIN"/>
    <property type="match status" value="1"/>
</dbReference>
<dbReference type="GO" id="GO:0042170">
    <property type="term" value="C:plastid membrane"/>
    <property type="evidence" value="ECO:0007669"/>
    <property type="project" value="UniProtKB-SubCell"/>
</dbReference>
<dbReference type="EMBL" id="LVLJ01003083">
    <property type="protein sequence ID" value="OAE22681.1"/>
    <property type="molecule type" value="Genomic_DNA"/>
</dbReference>
<feature type="transmembrane region" description="Helical" evidence="8">
    <location>
        <begin position="133"/>
        <end position="156"/>
    </location>
</feature>
<feature type="transmembrane region" description="Helical" evidence="8">
    <location>
        <begin position="363"/>
        <end position="381"/>
    </location>
</feature>
<accession>A0A176VQW0</accession>
<dbReference type="SUPFAM" id="SSF161098">
    <property type="entry name" value="MetI-like"/>
    <property type="match status" value="1"/>
</dbReference>
<dbReference type="GO" id="GO:0005886">
    <property type="term" value="C:plasma membrane"/>
    <property type="evidence" value="ECO:0007669"/>
    <property type="project" value="InterPro"/>
</dbReference>
<keyword evidence="3" id="KW-0813">Transport</keyword>
<dbReference type="InterPro" id="IPR035906">
    <property type="entry name" value="MetI-like_sf"/>
</dbReference>
<evidence type="ECO:0000256" key="7">
    <source>
        <dbReference type="ARBA" id="ARBA00023136"/>
    </source>
</evidence>
<evidence type="ECO:0000259" key="9">
    <source>
        <dbReference type="PROSITE" id="PS50928"/>
    </source>
</evidence>
<dbReference type="Gene3D" id="1.10.3720.10">
    <property type="entry name" value="MetI-like"/>
    <property type="match status" value="1"/>
</dbReference>
<evidence type="ECO:0000256" key="6">
    <source>
        <dbReference type="ARBA" id="ARBA00023032"/>
    </source>
</evidence>
<comment type="caution">
    <text evidence="10">The sequence shown here is derived from an EMBL/GenBank/DDBJ whole genome shotgun (WGS) entry which is preliminary data.</text>
</comment>
<dbReference type="AlphaFoldDB" id="A0A176VQW0"/>
<feature type="transmembrane region" description="Helical" evidence="8">
    <location>
        <begin position="250"/>
        <end position="275"/>
    </location>
</feature>
<keyword evidence="7 8" id="KW-0472">Membrane</keyword>
<feature type="transmembrane region" description="Helical" evidence="8">
    <location>
        <begin position="215"/>
        <end position="238"/>
    </location>
</feature>
<dbReference type="InterPro" id="IPR005667">
    <property type="entry name" value="Sulph_transpt2"/>
</dbReference>
<comment type="subcellular location">
    <subcellularLocation>
        <location evidence="1">Plastid membrane</location>
        <topology evidence="1">Multi-pass membrane protein</topology>
    </subcellularLocation>
</comment>
<reference evidence="10" key="1">
    <citation type="submission" date="2016-03" db="EMBL/GenBank/DDBJ databases">
        <title>Mechanisms controlling the formation of the plant cell surface in tip-growing cells are functionally conserved among land plants.</title>
        <authorList>
            <person name="Honkanen S."/>
            <person name="Jones V.A."/>
            <person name="Morieri G."/>
            <person name="Champion C."/>
            <person name="Hetherington A.J."/>
            <person name="Kelly S."/>
            <person name="Saint-Marcoux D."/>
            <person name="Proust H."/>
            <person name="Prescott H."/>
            <person name="Dolan L."/>
        </authorList>
    </citation>
    <scope>NUCLEOTIDE SEQUENCE [LARGE SCALE GENOMIC DNA]</scope>
    <source>
        <tissue evidence="10">Whole gametophyte</tissue>
    </source>
</reference>
<keyword evidence="6" id="KW-0764">Sulfate transport</keyword>
<evidence type="ECO:0000256" key="4">
    <source>
        <dbReference type="ARBA" id="ARBA00022692"/>
    </source>
</evidence>
<evidence type="ECO:0000313" key="10">
    <source>
        <dbReference type="EMBL" id="OAE22681.1"/>
    </source>
</evidence>
<dbReference type="NCBIfam" id="TIGR00969">
    <property type="entry name" value="3a0106s02"/>
    <property type="match status" value="1"/>
</dbReference>
<keyword evidence="4 8" id="KW-0812">Transmembrane</keyword>
<evidence type="ECO:0000256" key="8">
    <source>
        <dbReference type="SAM" id="Phobius"/>
    </source>
</evidence>
<dbReference type="PANTHER" id="PTHR30406:SF1">
    <property type="entry name" value="SULFATE TRANSPORT SYSTEM PERMEASE PROTEIN CYSW"/>
    <property type="match status" value="1"/>
</dbReference>
<proteinExistence type="predicted"/>
<sequence length="431" mass="46355">MADQLRASVALSSAPALTLQHSPKGFSPLCVPIPRRNSLSAAPSRLNLVSGRLPNGGGCGSAAVQGRCCLDFQSSFLRDGAFQSHLHGSLSSSSFGGSTSKRRTGVARAAGPAGTGIRKTATGGTVPTKPGQFLLIGIAVAYMSLIVIIPFLNVFVQAFSFGIRPFINNLLDPAFQSAVRMTLTVAGIVLPINTIFGLIIAIWVTRHDFPGKALLLSAIDLPFSISPVVVGLMLMLLYGRQGVFAPWLRATNLEIVFALPGMIIATCFVTLPFVVREVIPVLQEMDPYEEEAARTMGANDWEVFWQVTLPNIRLGLLYGITLCNARAMGEFGAVSVISGNIIGRTQTLTLFVEAAYKEYNTQGAFSAALLLSVFAVITLFIKTKLEDERTKQLSVYSAPAQKFFRHHRIAFDSLHFWALNSFASGSSIHGS</sequence>
<evidence type="ECO:0000313" key="11">
    <source>
        <dbReference type="Proteomes" id="UP000077202"/>
    </source>
</evidence>
<gene>
    <name evidence="10" type="ORF">AXG93_2675s1140</name>
</gene>
<dbReference type="Proteomes" id="UP000077202">
    <property type="component" value="Unassembled WGS sequence"/>
</dbReference>
<dbReference type="PROSITE" id="PS50928">
    <property type="entry name" value="ABC_TM1"/>
    <property type="match status" value="1"/>
</dbReference>
<evidence type="ECO:0000256" key="3">
    <source>
        <dbReference type="ARBA" id="ARBA00022448"/>
    </source>
</evidence>
<keyword evidence="5 8" id="KW-1133">Transmembrane helix</keyword>
<dbReference type="InterPro" id="IPR000515">
    <property type="entry name" value="MetI-like"/>
</dbReference>
<organism evidence="10 11">
    <name type="scientific">Marchantia polymorpha subsp. ruderalis</name>
    <dbReference type="NCBI Taxonomy" id="1480154"/>
    <lineage>
        <taxon>Eukaryota</taxon>
        <taxon>Viridiplantae</taxon>
        <taxon>Streptophyta</taxon>
        <taxon>Embryophyta</taxon>
        <taxon>Marchantiophyta</taxon>
        <taxon>Marchantiopsida</taxon>
        <taxon>Marchantiidae</taxon>
        <taxon>Marchantiales</taxon>
        <taxon>Marchantiaceae</taxon>
        <taxon>Marchantia</taxon>
    </lineage>
</organism>
<protein>
    <recommendedName>
        <fullName evidence="2">Probable sulfate transport system permease protein cysT</fullName>
    </recommendedName>
</protein>